<gene>
    <name evidence="1" type="ORF">QOZ94_004348</name>
</gene>
<sequence length="372" mass="42847">MVSINRAWWEHLAPKPMHRRFREVETLLRQWCRSEYGAHWLRIARQKHGVIRVKPGQFIPVVHFIALGDSPVFIAPQLKVRLGHRMVGSDQFRSGHTLEEGELALGPVIRLDVVEDHALLAAAARGDISTHIAGVKTPSQVFSAPAPLLLAPDSFPRKSFVLYQHIFGAGSSYPDDGFFYVGVTTRSWQKRWAEHRRAIETGSPLLFHRKLREEMDAGRVTYIHHKIMAITDDIERLYATEEWLVEGHWHDERRLNMIPGGKSGLRYLRENGMLAERIVPEPDERDRLLEAWLREHPRKGLPAPWVSEKWKDDAWAVAQICGRDDRLSVEQVRAIRELARNHPAEMIAARIGARNREQVQRVIDGETYTRVI</sequence>
<evidence type="ECO:0000313" key="2">
    <source>
        <dbReference type="Proteomes" id="UP001241747"/>
    </source>
</evidence>
<protein>
    <recommendedName>
        <fullName evidence="3">GIY-YIG domain-containing protein</fullName>
    </recommendedName>
</protein>
<accession>A0ABU0LKB0</accession>
<evidence type="ECO:0000313" key="1">
    <source>
        <dbReference type="EMBL" id="MDQ0507524.1"/>
    </source>
</evidence>
<comment type="caution">
    <text evidence="1">The sequence shown here is derived from an EMBL/GenBank/DDBJ whole genome shotgun (WGS) entry which is preliminary data.</text>
</comment>
<dbReference type="Proteomes" id="UP001241747">
    <property type="component" value="Unassembled WGS sequence"/>
</dbReference>
<dbReference type="EMBL" id="JAUSVY010000024">
    <property type="protein sequence ID" value="MDQ0507524.1"/>
    <property type="molecule type" value="Genomic_DNA"/>
</dbReference>
<reference evidence="1 2" key="1">
    <citation type="submission" date="2023-07" db="EMBL/GenBank/DDBJ databases">
        <title>Genomic Encyclopedia of Type Strains, Phase IV (KMG-IV): sequencing the most valuable type-strain genomes for metagenomic binning, comparative biology and taxonomic classification.</title>
        <authorList>
            <person name="Goeker M."/>
        </authorList>
    </citation>
    <scope>NUCLEOTIDE SEQUENCE [LARGE SCALE GENOMIC DNA]</scope>
    <source>
        <strain evidence="1 2">DSM 3770</strain>
    </source>
</reference>
<proteinExistence type="predicted"/>
<organism evidence="1 2">
    <name type="scientific">Xanthobacter agilis</name>
    <dbReference type="NCBI Taxonomy" id="47492"/>
    <lineage>
        <taxon>Bacteria</taxon>
        <taxon>Pseudomonadati</taxon>
        <taxon>Pseudomonadota</taxon>
        <taxon>Alphaproteobacteria</taxon>
        <taxon>Hyphomicrobiales</taxon>
        <taxon>Xanthobacteraceae</taxon>
        <taxon>Xanthobacter</taxon>
    </lineage>
</organism>
<keyword evidence="2" id="KW-1185">Reference proteome</keyword>
<name>A0ABU0LKB0_XANAG</name>
<evidence type="ECO:0008006" key="3">
    <source>
        <dbReference type="Google" id="ProtNLM"/>
    </source>
</evidence>
<dbReference type="RefSeq" id="WP_237347769.1">
    <property type="nucleotide sequence ID" value="NZ_JABWGX010000052.1"/>
</dbReference>